<proteinExistence type="predicted"/>
<feature type="compositionally biased region" description="Basic and acidic residues" evidence="1">
    <location>
        <begin position="58"/>
        <end position="67"/>
    </location>
</feature>
<dbReference type="EnsemblMetazoa" id="GPPI005752-RA">
    <property type="protein sequence ID" value="GPPI005752-PA"/>
    <property type="gene ID" value="GPPI005752"/>
</dbReference>
<keyword evidence="3" id="KW-1185">Reference proteome</keyword>
<evidence type="ECO:0000313" key="3">
    <source>
        <dbReference type="Proteomes" id="UP000092460"/>
    </source>
</evidence>
<name>A0A1B0ARE0_9MUSC</name>
<evidence type="ECO:0000256" key="1">
    <source>
        <dbReference type="SAM" id="MobiDB-lite"/>
    </source>
</evidence>
<sequence length="76" mass="8148">MSKAATAVGSSIKTHISKALRTQTQTEDLSLPDCLPVMIAIAADGNVCQAEHYWQSNKRAENDESRQKAGTGTIDS</sequence>
<feature type="compositionally biased region" description="Polar residues" evidence="1">
    <location>
        <begin position="8"/>
        <end position="25"/>
    </location>
</feature>
<feature type="region of interest" description="Disordered" evidence="1">
    <location>
        <begin position="56"/>
        <end position="76"/>
    </location>
</feature>
<reference evidence="3" key="1">
    <citation type="submission" date="2015-01" db="EMBL/GenBank/DDBJ databases">
        <authorList>
            <person name="Aksoy S."/>
            <person name="Warren W."/>
            <person name="Wilson R.K."/>
        </authorList>
    </citation>
    <scope>NUCLEOTIDE SEQUENCE [LARGE SCALE GENOMIC DNA]</scope>
    <source>
        <strain evidence="3">IAEA</strain>
    </source>
</reference>
<feature type="region of interest" description="Disordered" evidence="1">
    <location>
        <begin position="1"/>
        <end position="25"/>
    </location>
</feature>
<organism evidence="2 3">
    <name type="scientific">Glossina palpalis gambiensis</name>
    <dbReference type="NCBI Taxonomy" id="67801"/>
    <lineage>
        <taxon>Eukaryota</taxon>
        <taxon>Metazoa</taxon>
        <taxon>Ecdysozoa</taxon>
        <taxon>Arthropoda</taxon>
        <taxon>Hexapoda</taxon>
        <taxon>Insecta</taxon>
        <taxon>Pterygota</taxon>
        <taxon>Neoptera</taxon>
        <taxon>Endopterygota</taxon>
        <taxon>Diptera</taxon>
        <taxon>Brachycera</taxon>
        <taxon>Muscomorpha</taxon>
        <taxon>Hippoboscoidea</taxon>
        <taxon>Glossinidae</taxon>
        <taxon>Glossina</taxon>
    </lineage>
</organism>
<dbReference type="AlphaFoldDB" id="A0A1B0ARE0"/>
<dbReference type="VEuPathDB" id="VectorBase:GPPI005752"/>
<dbReference type="Proteomes" id="UP000092460">
    <property type="component" value="Unassembled WGS sequence"/>
</dbReference>
<protein>
    <submittedName>
        <fullName evidence="2">Uncharacterized protein</fullName>
    </submittedName>
</protein>
<accession>A0A1B0ARE0</accession>
<evidence type="ECO:0000313" key="2">
    <source>
        <dbReference type="EnsemblMetazoa" id="GPPI005752-PA"/>
    </source>
</evidence>
<reference evidence="2" key="2">
    <citation type="submission" date="2020-05" db="UniProtKB">
        <authorList>
            <consortium name="EnsemblMetazoa"/>
        </authorList>
    </citation>
    <scope>IDENTIFICATION</scope>
    <source>
        <strain evidence="2">IAEA</strain>
    </source>
</reference>
<dbReference type="EMBL" id="JXJN01002373">
    <property type="status" value="NOT_ANNOTATED_CDS"/>
    <property type="molecule type" value="Genomic_DNA"/>
</dbReference>